<protein>
    <submittedName>
        <fullName evidence="2">Uncharacterized protein</fullName>
    </submittedName>
</protein>
<dbReference type="EMBL" id="JAFKGL010000021">
    <property type="protein sequence ID" value="MBN9413368.1"/>
    <property type="molecule type" value="Genomic_DNA"/>
</dbReference>
<keyword evidence="1" id="KW-0732">Signal</keyword>
<feature type="chain" id="PRO_5035199279" evidence="1">
    <location>
        <begin position="30"/>
        <end position="401"/>
    </location>
</feature>
<comment type="caution">
    <text evidence="2">The sequence shown here is derived from an EMBL/GenBank/DDBJ whole genome shotgun (WGS) entry which is preliminary data.</text>
</comment>
<reference evidence="2" key="1">
    <citation type="submission" date="2021-02" db="EMBL/GenBank/DDBJ databases">
        <title>Thiocyanate and organic carbon inputs drive convergent selection for specific autotrophic Afipia and Thiobacillus strains within complex microbiomes.</title>
        <authorList>
            <person name="Huddy R.J."/>
            <person name="Sachdeva R."/>
            <person name="Kadzinga F."/>
            <person name="Kantor R.S."/>
            <person name="Harrison S.T.L."/>
            <person name="Banfield J.F."/>
        </authorList>
    </citation>
    <scope>NUCLEOTIDE SEQUENCE</scope>
    <source>
        <strain evidence="2">SCN18_10_11_15_R4_P_38_20</strain>
    </source>
</reference>
<accession>A0A8J7PYI9</accession>
<dbReference type="Proteomes" id="UP000664414">
    <property type="component" value="Unassembled WGS sequence"/>
</dbReference>
<evidence type="ECO:0000313" key="3">
    <source>
        <dbReference type="Proteomes" id="UP000664414"/>
    </source>
</evidence>
<organism evidence="2 3">
    <name type="scientific">Candidatus Paracaedimonas acanthamoebae</name>
    <dbReference type="NCBI Taxonomy" id="244581"/>
    <lineage>
        <taxon>Bacteria</taxon>
        <taxon>Pseudomonadati</taxon>
        <taxon>Pseudomonadota</taxon>
        <taxon>Alphaproteobacteria</taxon>
        <taxon>Holosporales</taxon>
        <taxon>Caedimonadaceae</taxon>
        <taxon>Candidatus Paracaedimonas</taxon>
    </lineage>
</organism>
<gene>
    <name evidence="2" type="ORF">J0H12_05550</name>
</gene>
<evidence type="ECO:0000313" key="2">
    <source>
        <dbReference type="EMBL" id="MBN9413368.1"/>
    </source>
</evidence>
<evidence type="ECO:0000256" key="1">
    <source>
        <dbReference type="SAM" id="SignalP"/>
    </source>
</evidence>
<name>A0A8J7PYI9_9PROT</name>
<feature type="signal peptide" evidence="1">
    <location>
        <begin position="1"/>
        <end position="29"/>
    </location>
</feature>
<dbReference type="AlphaFoldDB" id="A0A8J7PYI9"/>
<sequence>MKSGHKNYKKLILKTSLIFFFLSVYSLNASSSSVEEVEFPSAKKRPKRNQQSSTLEELPQKYRCVPAGSKTSQSENLQVRKPQKKQSYNFKYAQGFKDFNEFLLNEDQRDRLLKLCEVPLKHFNLKSYAAFKVVYYVMIGKNHHEIAKILKLSAITNISAIRFQACEEGFLTPEEIRFSGGRLEVMPGNEDISPLLYKNYAEKILKFDESRLSLDQRERLMSFCKNRTQHYRVGRENIFKVIYYVMLGKHLKEIQKTVTLNDKYGVSSAFSYASQEEYLTAEEVLISREDPEIFQKSGEISLLILYELYTSNISKFDQTKLLSEQAERLQKLVFLPKEMFDYPVNLIFKVVYYIMIGTPYHEIPHHSGVTDLQNIINVGRDAYKKGFLTDEEMIKGGLEIN</sequence>
<proteinExistence type="predicted"/>